<protein>
    <submittedName>
        <fullName evidence="1">Uncharacterized protein</fullName>
    </submittedName>
</protein>
<organism evidence="1 2">
    <name type="scientific">Brevibacterium yomogidense</name>
    <dbReference type="NCBI Taxonomy" id="946573"/>
    <lineage>
        <taxon>Bacteria</taxon>
        <taxon>Bacillati</taxon>
        <taxon>Actinomycetota</taxon>
        <taxon>Actinomycetes</taxon>
        <taxon>Micrococcales</taxon>
        <taxon>Brevibacteriaceae</taxon>
        <taxon>Brevibacterium</taxon>
    </lineage>
</organism>
<gene>
    <name evidence="1" type="ORF">FM105_14580</name>
</gene>
<evidence type="ECO:0000313" key="2">
    <source>
        <dbReference type="Proteomes" id="UP000196581"/>
    </source>
</evidence>
<dbReference type="EMBL" id="FWFF01000023">
    <property type="protein sequence ID" value="SLN01391.1"/>
    <property type="molecule type" value="Genomic_DNA"/>
</dbReference>
<evidence type="ECO:0000313" key="1">
    <source>
        <dbReference type="EMBL" id="SLN01391.1"/>
    </source>
</evidence>
<reference evidence="2" key="1">
    <citation type="submission" date="2017-02" db="EMBL/GenBank/DDBJ databases">
        <authorList>
            <person name="Dridi B."/>
        </authorList>
    </citation>
    <scope>NUCLEOTIDE SEQUENCE [LARGE SCALE GENOMIC DNA]</scope>
    <source>
        <strain evidence="2">B Co 03.10</strain>
    </source>
</reference>
<dbReference type="AlphaFoldDB" id="A0A1X6XQ47"/>
<keyword evidence="2" id="KW-1185">Reference proteome</keyword>
<sequence length="41" mass="4603">MFAHSAWQQIHKEPAQARVTLKLLHNESTDDCIAAGIRPMS</sequence>
<accession>A0A1X6XQ47</accession>
<proteinExistence type="predicted"/>
<name>A0A1X6XQ47_9MICO</name>
<dbReference type="Proteomes" id="UP000196581">
    <property type="component" value="Unassembled WGS sequence"/>
</dbReference>